<keyword evidence="6" id="KW-0732">Signal</keyword>
<comment type="cofactor">
    <cofactor evidence="6">
        <name>Zn(2+)</name>
        <dbReference type="ChEBI" id="CHEBI:29105"/>
    </cofactor>
</comment>
<dbReference type="InterPro" id="IPR001148">
    <property type="entry name" value="CA_dom"/>
</dbReference>
<keyword evidence="5" id="KW-0325">Glycoprotein</keyword>
<dbReference type="PANTHER" id="PTHR18952:SF137">
    <property type="entry name" value="CARBONIC ANHYDRASE"/>
    <property type="match status" value="1"/>
</dbReference>
<dbReference type="CDD" id="cd00326">
    <property type="entry name" value="alpha_CA"/>
    <property type="match status" value="1"/>
</dbReference>
<keyword evidence="4 6" id="KW-0862">Zinc</keyword>
<feature type="chain" id="PRO_5025097574" description="Carbonic anhydrase" evidence="6">
    <location>
        <begin position="18"/>
        <end position="299"/>
    </location>
</feature>
<keyword evidence="6" id="KW-0456">Lyase</keyword>
<reference evidence="8" key="1">
    <citation type="submission" date="2015-11" db="EMBL/GenBank/DDBJ databases">
        <title>De novo transcriptome assembly of four potential Pierce s Disease insect vectors from Arizona vineyards.</title>
        <authorList>
            <person name="Tassone E.E."/>
        </authorList>
    </citation>
    <scope>NUCLEOTIDE SEQUENCE</scope>
</reference>
<organism evidence="8">
    <name type="scientific">Cuerna arida</name>
    <dbReference type="NCBI Taxonomy" id="1464854"/>
    <lineage>
        <taxon>Eukaryota</taxon>
        <taxon>Metazoa</taxon>
        <taxon>Ecdysozoa</taxon>
        <taxon>Arthropoda</taxon>
        <taxon>Hexapoda</taxon>
        <taxon>Insecta</taxon>
        <taxon>Pterygota</taxon>
        <taxon>Neoptera</taxon>
        <taxon>Paraneoptera</taxon>
        <taxon>Hemiptera</taxon>
        <taxon>Auchenorrhyncha</taxon>
        <taxon>Membracoidea</taxon>
        <taxon>Cicadellidae</taxon>
        <taxon>Cicadellinae</taxon>
        <taxon>Proconiini</taxon>
        <taxon>Cuerna</taxon>
    </lineage>
</organism>
<comment type="function">
    <text evidence="6">Reversible hydration of carbon dioxide.</text>
</comment>
<dbReference type="SMART" id="SM01057">
    <property type="entry name" value="Carb_anhydrase"/>
    <property type="match status" value="1"/>
</dbReference>
<evidence type="ECO:0000256" key="4">
    <source>
        <dbReference type="ARBA" id="ARBA00022833"/>
    </source>
</evidence>
<evidence type="ECO:0000256" key="6">
    <source>
        <dbReference type="RuleBase" id="RU367011"/>
    </source>
</evidence>
<dbReference type="Pfam" id="PF00194">
    <property type="entry name" value="Carb_anhydrase"/>
    <property type="match status" value="1"/>
</dbReference>
<dbReference type="EMBL" id="GECZ01003489">
    <property type="protein sequence ID" value="JAS66280.1"/>
    <property type="molecule type" value="Transcribed_RNA"/>
</dbReference>
<name>A0A1B6GV12_9HEMI</name>
<dbReference type="InterPro" id="IPR023561">
    <property type="entry name" value="Carbonic_anhydrase_a-class"/>
</dbReference>
<protein>
    <recommendedName>
        <fullName evidence="2 6">Carbonic anhydrase</fullName>
        <ecNumber evidence="2 6">4.2.1.1</ecNumber>
    </recommendedName>
</protein>
<evidence type="ECO:0000313" key="8">
    <source>
        <dbReference type="EMBL" id="JAS66280.1"/>
    </source>
</evidence>
<dbReference type="AlphaFoldDB" id="A0A1B6GV12"/>
<dbReference type="PROSITE" id="PS00162">
    <property type="entry name" value="ALPHA_CA_1"/>
    <property type="match status" value="1"/>
</dbReference>
<evidence type="ECO:0000256" key="2">
    <source>
        <dbReference type="ARBA" id="ARBA00012925"/>
    </source>
</evidence>
<comment type="similarity">
    <text evidence="1 6">Belongs to the alpha-carbonic anhydrase family.</text>
</comment>
<feature type="domain" description="Alpha-carbonic anhydrase" evidence="7">
    <location>
        <begin position="18"/>
        <end position="277"/>
    </location>
</feature>
<gene>
    <name evidence="8" type="ORF">g.17148</name>
</gene>
<dbReference type="GO" id="GO:0004089">
    <property type="term" value="F:carbonate dehydratase activity"/>
    <property type="evidence" value="ECO:0007669"/>
    <property type="project" value="UniProtKB-UniRule"/>
</dbReference>
<dbReference type="PANTHER" id="PTHR18952">
    <property type="entry name" value="CARBONIC ANHYDRASE"/>
    <property type="match status" value="1"/>
</dbReference>
<evidence type="ECO:0000256" key="1">
    <source>
        <dbReference type="ARBA" id="ARBA00010718"/>
    </source>
</evidence>
<sequence length="299" mass="33853">MLLSGIFLLFLSGLVIADHFGYSNELQKEWIKKSAACEGKNQSPISISTVNAVPLAIPALEMVGYHNLLPRPISISNNGHSVELKPYRVPILDNTAQIFGGLLPNKYHLETFHFHWGRKNNRGSEHVIDSVRFPMEMHIIHRNEKYDTIGEALKHPDGLVVLAFFLQTREKDNAALRPILNELQFLVAEGSGVYMSETFPLASLLPRSLDYFYTYQGSLTTPPCSEAVTWIVFPDPLPVSFTQMAQFRTLTTGGSHHLLDNYRRLQPLNSRKIYVKRVVADASYFRNSVLNVSDPAFWH</sequence>
<evidence type="ECO:0000256" key="5">
    <source>
        <dbReference type="ARBA" id="ARBA00023180"/>
    </source>
</evidence>
<evidence type="ECO:0000259" key="7">
    <source>
        <dbReference type="PROSITE" id="PS51144"/>
    </source>
</evidence>
<dbReference type="GO" id="GO:0005737">
    <property type="term" value="C:cytoplasm"/>
    <property type="evidence" value="ECO:0007669"/>
    <property type="project" value="TreeGrafter"/>
</dbReference>
<dbReference type="PROSITE" id="PS51144">
    <property type="entry name" value="ALPHA_CA_2"/>
    <property type="match status" value="1"/>
</dbReference>
<dbReference type="GO" id="GO:0008270">
    <property type="term" value="F:zinc ion binding"/>
    <property type="evidence" value="ECO:0007669"/>
    <property type="project" value="UniProtKB-UniRule"/>
</dbReference>
<dbReference type="InterPro" id="IPR018338">
    <property type="entry name" value="Carbonic_anhydrase_a-class_CS"/>
</dbReference>
<dbReference type="InterPro" id="IPR036398">
    <property type="entry name" value="CA_dom_sf"/>
</dbReference>
<dbReference type="EC" id="4.2.1.1" evidence="2 6"/>
<proteinExistence type="inferred from homology"/>
<accession>A0A1B6GV12</accession>
<dbReference type="Gene3D" id="3.10.200.10">
    <property type="entry name" value="Alpha carbonic anhydrase"/>
    <property type="match status" value="1"/>
</dbReference>
<feature type="signal peptide" evidence="6">
    <location>
        <begin position="1"/>
        <end position="17"/>
    </location>
</feature>
<keyword evidence="3 6" id="KW-0479">Metal-binding</keyword>
<evidence type="ECO:0000256" key="3">
    <source>
        <dbReference type="ARBA" id="ARBA00022723"/>
    </source>
</evidence>
<comment type="catalytic activity">
    <reaction evidence="6">
        <text>hydrogencarbonate + H(+) = CO2 + H2O</text>
        <dbReference type="Rhea" id="RHEA:10748"/>
        <dbReference type="ChEBI" id="CHEBI:15377"/>
        <dbReference type="ChEBI" id="CHEBI:15378"/>
        <dbReference type="ChEBI" id="CHEBI:16526"/>
        <dbReference type="ChEBI" id="CHEBI:17544"/>
        <dbReference type="EC" id="4.2.1.1"/>
    </reaction>
</comment>
<dbReference type="SUPFAM" id="SSF51069">
    <property type="entry name" value="Carbonic anhydrase"/>
    <property type="match status" value="1"/>
</dbReference>
<dbReference type="FunFam" id="3.10.200.10:FF:000003">
    <property type="entry name" value="Carbonic anhydrase 12"/>
    <property type="match status" value="1"/>
</dbReference>